<dbReference type="EMBL" id="JAHSPG010000011">
    <property type="protein sequence ID" value="MBV4358223.1"/>
    <property type="molecule type" value="Genomic_DNA"/>
</dbReference>
<evidence type="ECO:0000259" key="1">
    <source>
        <dbReference type="Pfam" id="PF16347"/>
    </source>
</evidence>
<keyword evidence="3" id="KW-1185">Reference proteome</keyword>
<dbReference type="InterPro" id="IPR032506">
    <property type="entry name" value="SGSH_C"/>
</dbReference>
<name>A0A9E2S7X1_9BACT</name>
<dbReference type="InterPro" id="IPR024607">
    <property type="entry name" value="Sulfatase_CS"/>
</dbReference>
<evidence type="ECO:0000313" key="2">
    <source>
        <dbReference type="EMBL" id="MBV4358223.1"/>
    </source>
</evidence>
<dbReference type="Pfam" id="PF01663">
    <property type="entry name" value="Phosphodiest"/>
    <property type="match status" value="1"/>
</dbReference>
<accession>A0A9E2S7X1</accession>
<dbReference type="Pfam" id="PF16347">
    <property type="entry name" value="SGSH_C"/>
    <property type="match status" value="1"/>
</dbReference>
<dbReference type="PROSITE" id="PS00149">
    <property type="entry name" value="SULFATASE_2"/>
    <property type="match status" value="1"/>
</dbReference>
<gene>
    <name evidence="2" type="ORF">KTO63_13745</name>
</gene>
<dbReference type="AlphaFoldDB" id="A0A9E2S7X1"/>
<dbReference type="PANTHER" id="PTHR43108">
    <property type="entry name" value="N-ACETYLGLUCOSAMINE-6-SULFATASE FAMILY MEMBER"/>
    <property type="match status" value="1"/>
</dbReference>
<comment type="caution">
    <text evidence="2">The sequence shown here is derived from an EMBL/GenBank/DDBJ whole genome shotgun (WGS) entry which is preliminary data.</text>
</comment>
<feature type="domain" description="N-sulphoglucosamine sulphohydrolase C-terminal" evidence="1">
    <location>
        <begin position="365"/>
        <end position="520"/>
    </location>
</feature>
<dbReference type="InterPro" id="IPR002591">
    <property type="entry name" value="Phosphodiest/P_Trfase"/>
</dbReference>
<dbReference type="Proteomes" id="UP000812270">
    <property type="component" value="Unassembled WGS sequence"/>
</dbReference>
<reference evidence="2" key="1">
    <citation type="submission" date="2021-06" db="EMBL/GenBank/DDBJ databases">
        <authorList>
            <person name="Huq M.A."/>
        </authorList>
    </citation>
    <scope>NUCLEOTIDE SEQUENCE</scope>
    <source>
        <strain evidence="2">MAH-26</strain>
    </source>
</reference>
<dbReference type="CDD" id="cd16031">
    <property type="entry name" value="G6S_like"/>
    <property type="match status" value="1"/>
</dbReference>
<dbReference type="PANTHER" id="PTHR43108:SF6">
    <property type="entry name" value="N-SULPHOGLUCOSAMINE SULPHOHYDROLASE"/>
    <property type="match status" value="1"/>
</dbReference>
<sequence>MLLFFLLLTSVVYYLVSCRTVKAAAGESSKSQGEAPLAKKPNIILIVTDDHAYQAISAYGSKLNGTPNIDRIANEGALMTEACVTNSVCSASRAVILTGKYSHINGLKDNGTFFNGAQETFPKILQRNGYRTAVIGKWHLWSDPTGFDYWNILPAQGHYYNPPFVKMGKDTAYKGYITDVTTDLSLDWIEKNKNNPFCLLLFHKAPHRNWMPPLKYLDMFNNKKFPLPGTFYDKHENRLALQRQLITVSDHLDVRYDSKIPCDSCAVTPINDWAPGEYQKEIERLTPAERKVWDAAYAKEYDEFKKLKTKDEIVRWQFQRYMEDYLRCVQSVDDNVGRVLQYLDDSKLADNTIVIYMSDQGFYLGEHGLYDKRFMYKESFRTPMMIRYPAAIPAKQKLPEYTLNLDIAPTLLDLAGIPVPSDMQGESMKPLLVKGSKKDKKDNWRKEVYYHYYEVSFGLTKHYGIRTPDYKLIHFYDPIDSWELYDLKKDPDELKNLYNDTAYSNVIADLKMRLKKLQEKYKDDVKK</sequence>
<evidence type="ECO:0000313" key="3">
    <source>
        <dbReference type="Proteomes" id="UP000812270"/>
    </source>
</evidence>
<protein>
    <submittedName>
        <fullName evidence="2">Sulfatase</fullName>
    </submittedName>
</protein>
<proteinExistence type="predicted"/>
<organism evidence="2 3">
    <name type="scientific">Pinibacter aurantiacus</name>
    <dbReference type="NCBI Taxonomy" id="2851599"/>
    <lineage>
        <taxon>Bacteria</taxon>
        <taxon>Pseudomonadati</taxon>
        <taxon>Bacteroidota</taxon>
        <taxon>Chitinophagia</taxon>
        <taxon>Chitinophagales</taxon>
        <taxon>Chitinophagaceae</taxon>
        <taxon>Pinibacter</taxon>
    </lineage>
</organism>